<accession>A0A2N9M5H8</accession>
<dbReference type="EMBL" id="OKRB01000141">
    <property type="protein sequence ID" value="SPE30718.1"/>
    <property type="molecule type" value="Genomic_DNA"/>
</dbReference>
<dbReference type="NCBIfam" id="TIGR02606">
    <property type="entry name" value="antidote_CC2985"/>
    <property type="match status" value="1"/>
</dbReference>
<keyword evidence="2" id="KW-1277">Toxin-antitoxin system</keyword>
<dbReference type="OrthoDB" id="9815501at2"/>
<evidence type="ECO:0000256" key="1">
    <source>
        <dbReference type="ARBA" id="ARBA00008580"/>
    </source>
</evidence>
<dbReference type="InterPro" id="IPR038296">
    <property type="entry name" value="ParD_sf"/>
</dbReference>
<dbReference type="AlphaFoldDB" id="A0A2N9M5H8"/>
<sequence length="94" mass="10301">MPTRLIKLTAEQDRFVASCVNSGHYASASEVMSAALRLQEQHEHEYAERMDLLRTAIEEGLAKGSEDAGLFERLRDAIGRPAAQSAEQRQASAG</sequence>
<comment type="similarity">
    <text evidence="1">Belongs to the ParD antitoxin family.</text>
</comment>
<evidence type="ECO:0000256" key="2">
    <source>
        <dbReference type="ARBA" id="ARBA00022649"/>
    </source>
</evidence>
<name>A0A2N9M5H8_9BACT</name>
<dbReference type="Pfam" id="PF03693">
    <property type="entry name" value="ParD_antitoxin"/>
    <property type="match status" value="1"/>
</dbReference>
<dbReference type="PANTHER" id="PTHR36582">
    <property type="entry name" value="ANTITOXIN PARD"/>
    <property type="match status" value="1"/>
</dbReference>
<protein>
    <recommendedName>
        <fullName evidence="5">Type II toxin-antitoxin system ParD family antitoxin</fullName>
    </recommendedName>
</protein>
<dbReference type="GO" id="GO:0006355">
    <property type="term" value="P:regulation of DNA-templated transcription"/>
    <property type="evidence" value="ECO:0007669"/>
    <property type="project" value="InterPro"/>
</dbReference>
<evidence type="ECO:0000313" key="3">
    <source>
        <dbReference type="EMBL" id="SPE30718.1"/>
    </source>
</evidence>
<dbReference type="Proteomes" id="UP000239735">
    <property type="component" value="Unassembled WGS sequence"/>
</dbReference>
<dbReference type="SUPFAM" id="SSF47598">
    <property type="entry name" value="Ribbon-helix-helix"/>
    <property type="match status" value="1"/>
</dbReference>
<gene>
    <name evidence="3" type="ORF">SBA5_80087</name>
</gene>
<proteinExistence type="inferred from homology"/>
<dbReference type="InterPro" id="IPR010985">
    <property type="entry name" value="Ribbon_hlx_hlx"/>
</dbReference>
<dbReference type="Gene3D" id="6.10.10.120">
    <property type="entry name" value="Antitoxin ParD1-like"/>
    <property type="match status" value="1"/>
</dbReference>
<evidence type="ECO:0008006" key="5">
    <source>
        <dbReference type="Google" id="ProtNLM"/>
    </source>
</evidence>
<reference evidence="4" key="1">
    <citation type="submission" date="2018-02" db="EMBL/GenBank/DDBJ databases">
        <authorList>
            <person name="Hausmann B."/>
        </authorList>
    </citation>
    <scope>NUCLEOTIDE SEQUENCE [LARGE SCALE GENOMIC DNA]</scope>
    <source>
        <strain evidence="4">Peat soil MAG SbA5</strain>
    </source>
</reference>
<organism evidence="3 4">
    <name type="scientific">Candidatus Sulfuritelmatomonas gaucii</name>
    <dbReference type="NCBI Taxonomy" id="2043161"/>
    <lineage>
        <taxon>Bacteria</taxon>
        <taxon>Pseudomonadati</taxon>
        <taxon>Acidobacteriota</taxon>
        <taxon>Terriglobia</taxon>
        <taxon>Terriglobales</taxon>
        <taxon>Acidobacteriaceae</taxon>
        <taxon>Candidatus Sulfuritelmatomonas</taxon>
    </lineage>
</organism>
<dbReference type="InterPro" id="IPR022789">
    <property type="entry name" value="ParD"/>
</dbReference>
<evidence type="ECO:0000313" key="4">
    <source>
        <dbReference type="Proteomes" id="UP000239735"/>
    </source>
</evidence>
<dbReference type="PANTHER" id="PTHR36582:SF2">
    <property type="entry name" value="ANTITOXIN PARD"/>
    <property type="match status" value="1"/>
</dbReference>